<accession>A0A2H3DMV6</accession>
<dbReference type="Proteomes" id="UP000217790">
    <property type="component" value="Unassembled WGS sequence"/>
</dbReference>
<keyword evidence="2" id="KW-1185">Reference proteome</keyword>
<proteinExistence type="predicted"/>
<evidence type="ECO:0000313" key="2">
    <source>
        <dbReference type="Proteomes" id="UP000217790"/>
    </source>
</evidence>
<evidence type="ECO:0000313" key="1">
    <source>
        <dbReference type="EMBL" id="PBK89583.1"/>
    </source>
</evidence>
<name>A0A2H3DMV6_ARMGA</name>
<dbReference type="InParanoid" id="A0A2H3DMV6"/>
<dbReference type="EMBL" id="KZ293668">
    <property type="protein sequence ID" value="PBK89583.1"/>
    <property type="molecule type" value="Genomic_DNA"/>
</dbReference>
<reference evidence="2" key="1">
    <citation type="journal article" date="2017" name="Nat. Ecol. Evol.">
        <title>Genome expansion and lineage-specific genetic innovations in the forest pathogenic fungi Armillaria.</title>
        <authorList>
            <person name="Sipos G."/>
            <person name="Prasanna A.N."/>
            <person name="Walter M.C."/>
            <person name="O'Connor E."/>
            <person name="Balint B."/>
            <person name="Krizsan K."/>
            <person name="Kiss B."/>
            <person name="Hess J."/>
            <person name="Varga T."/>
            <person name="Slot J."/>
            <person name="Riley R."/>
            <person name="Boka B."/>
            <person name="Rigling D."/>
            <person name="Barry K."/>
            <person name="Lee J."/>
            <person name="Mihaltcheva S."/>
            <person name="LaButti K."/>
            <person name="Lipzen A."/>
            <person name="Waldron R."/>
            <person name="Moloney N.M."/>
            <person name="Sperisen C."/>
            <person name="Kredics L."/>
            <person name="Vagvoelgyi C."/>
            <person name="Patrignani A."/>
            <person name="Fitzpatrick D."/>
            <person name="Nagy I."/>
            <person name="Doyle S."/>
            <person name="Anderson J.B."/>
            <person name="Grigoriev I.V."/>
            <person name="Gueldener U."/>
            <person name="Muensterkoetter M."/>
            <person name="Nagy L.G."/>
        </authorList>
    </citation>
    <scope>NUCLEOTIDE SEQUENCE [LARGE SCALE GENOMIC DNA]</scope>
    <source>
        <strain evidence="2">Ar21-2</strain>
    </source>
</reference>
<sequence>MFVTQSAAGPSRPFAGKPYISGQIPKAVRPADKYGRKVIVGLRDTTIWDKERALSYKAVKHRPIHRYHQYCAATLADIIDVIPVATPLGLLYRTDFKMMSYLRPPSSTPVSGNIVVLKPYTYGDSGRMDIASTGGAKDLRVYLSKQTTIQDQCSRCTVPSIRVSETVRGARLVANIGIIDSGFEETSGDVIRILVRVYVKSVGTTRSTW</sequence>
<protein>
    <submittedName>
        <fullName evidence="1">Uncharacterized protein</fullName>
    </submittedName>
</protein>
<dbReference type="OrthoDB" id="3020052at2759"/>
<dbReference type="AlphaFoldDB" id="A0A2H3DMV6"/>
<organism evidence="1 2">
    <name type="scientific">Armillaria gallica</name>
    <name type="common">Bulbous honey fungus</name>
    <name type="synonym">Armillaria bulbosa</name>
    <dbReference type="NCBI Taxonomy" id="47427"/>
    <lineage>
        <taxon>Eukaryota</taxon>
        <taxon>Fungi</taxon>
        <taxon>Dikarya</taxon>
        <taxon>Basidiomycota</taxon>
        <taxon>Agaricomycotina</taxon>
        <taxon>Agaricomycetes</taxon>
        <taxon>Agaricomycetidae</taxon>
        <taxon>Agaricales</taxon>
        <taxon>Marasmiineae</taxon>
        <taxon>Physalacriaceae</taxon>
        <taxon>Armillaria</taxon>
    </lineage>
</organism>
<gene>
    <name evidence="1" type="ORF">ARMGADRAFT_1033128</name>
</gene>